<dbReference type="NCBIfam" id="TIGR00621">
    <property type="entry name" value="ssb"/>
    <property type="match status" value="1"/>
</dbReference>
<dbReference type="PROSITE" id="PS50935">
    <property type="entry name" value="SSB"/>
    <property type="match status" value="1"/>
</dbReference>
<dbReference type="EMBL" id="JFAD01000037">
    <property type="protein sequence ID" value="EXU60825.1"/>
    <property type="molecule type" value="Genomic_DNA"/>
</dbReference>
<organism evidence="5 6">
    <name type="scientific">Mesomycoplasma ovipneumoniae 14811</name>
    <dbReference type="NCBI Taxonomy" id="1188239"/>
    <lineage>
        <taxon>Bacteria</taxon>
        <taxon>Bacillati</taxon>
        <taxon>Mycoplasmatota</taxon>
        <taxon>Mycoplasmoidales</taxon>
        <taxon>Metamycoplasmataceae</taxon>
        <taxon>Mesomycoplasma</taxon>
    </lineage>
</organism>
<dbReference type="InterPro" id="IPR012340">
    <property type="entry name" value="NA-bd_OB-fold"/>
</dbReference>
<dbReference type="AlphaFoldDB" id="A0A014MGY3"/>
<dbReference type="SUPFAM" id="SSF50249">
    <property type="entry name" value="Nucleic acid-binding proteins"/>
    <property type="match status" value="1"/>
</dbReference>
<gene>
    <name evidence="5" type="primary">ssb</name>
    <name evidence="5" type="ORF">MOVI_7000</name>
</gene>
<name>A0A014MGY3_9BACT</name>
<feature type="region of interest" description="Disordered" evidence="4">
    <location>
        <begin position="163"/>
        <end position="185"/>
    </location>
</feature>
<evidence type="ECO:0000313" key="5">
    <source>
        <dbReference type="EMBL" id="EXU60825.1"/>
    </source>
</evidence>
<evidence type="ECO:0000256" key="2">
    <source>
        <dbReference type="PROSITE-ProRule" id="PRU00252"/>
    </source>
</evidence>
<dbReference type="eggNOG" id="COG0629">
    <property type="taxonomic scope" value="Bacteria"/>
</dbReference>
<dbReference type="CDD" id="cd04496">
    <property type="entry name" value="SSB_OBF"/>
    <property type="match status" value="1"/>
</dbReference>
<dbReference type="GO" id="GO:0006260">
    <property type="term" value="P:DNA replication"/>
    <property type="evidence" value="ECO:0007669"/>
    <property type="project" value="InterPro"/>
</dbReference>
<dbReference type="Gene3D" id="2.40.50.140">
    <property type="entry name" value="Nucleic acid-binding proteins"/>
    <property type="match status" value="1"/>
</dbReference>
<dbReference type="InterPro" id="IPR011344">
    <property type="entry name" value="ssDNA-bd"/>
</dbReference>
<evidence type="ECO:0000256" key="3">
    <source>
        <dbReference type="RuleBase" id="RU000524"/>
    </source>
</evidence>
<dbReference type="Pfam" id="PF00436">
    <property type="entry name" value="SSB"/>
    <property type="match status" value="1"/>
</dbReference>
<comment type="caution">
    <text evidence="5">The sequence shown here is derived from an EMBL/GenBank/DDBJ whole genome shotgun (WGS) entry which is preliminary data.</text>
</comment>
<feature type="compositionally biased region" description="Acidic residues" evidence="4">
    <location>
        <begin position="166"/>
        <end position="185"/>
    </location>
</feature>
<dbReference type="Proteomes" id="UP000020977">
    <property type="component" value="Unassembled WGS sequence"/>
</dbReference>
<dbReference type="RefSeq" id="WP_044284514.1">
    <property type="nucleotide sequence ID" value="NZ_JFAD01000037.1"/>
</dbReference>
<sequence length="185" mass="21311">MNRIFLIGRVSSKPVLMTAKSNVNFIRFNLAIDRRKYSQDSPTITDFIPVVAWRQNATALDKLITIGSLIAIEGSLQSYRSTSNTTNYLTTYEVNVDNFHLLETKEQLEKRRQKLAQKVSEPTFEPLFDDFQLPQNDKRSFHDDTIFQTEPSEPSVNFNETNVEISGEDNDPFADWDIDDLDPNK</sequence>
<accession>A0A014MGY3</accession>
<dbReference type="STRING" id="1188239.MOVI_7000"/>
<proteinExistence type="predicted"/>
<evidence type="ECO:0000313" key="6">
    <source>
        <dbReference type="Proteomes" id="UP000020977"/>
    </source>
</evidence>
<evidence type="ECO:0000256" key="1">
    <source>
        <dbReference type="ARBA" id="ARBA00023125"/>
    </source>
</evidence>
<keyword evidence="1 2" id="KW-0238">DNA-binding</keyword>
<reference evidence="5 6" key="1">
    <citation type="submission" date="2014-03" db="EMBL/GenBank/DDBJ databases">
        <title>Genome sequence of Mycoplasma ovipneumoniae strain 14811.</title>
        <authorList>
            <person name="Sirand-Pugnet P."/>
            <person name="Breton M."/>
            <person name="Dordet-Frisoni E."/>
            <person name="Baranowski E."/>
            <person name="Barre A."/>
            <person name="Couture C."/>
            <person name="Dupuy V."/>
            <person name="Gaurivaud P."/>
            <person name="Jacob D."/>
            <person name="Lemaitre C."/>
            <person name="Manso-Silvan L."/>
            <person name="Nikolski M."/>
            <person name="Nouvel L.-X."/>
            <person name="Poumarat F."/>
            <person name="Tardy F."/>
            <person name="Thebault P."/>
            <person name="Theil S."/>
            <person name="Citti C."/>
            <person name="Thiaucourt F."/>
            <person name="Blanchard A."/>
        </authorList>
    </citation>
    <scope>NUCLEOTIDE SEQUENCE [LARGE SCALE GENOMIC DNA]</scope>
    <source>
        <strain evidence="5 6">14811</strain>
    </source>
</reference>
<dbReference type="GO" id="GO:0003697">
    <property type="term" value="F:single-stranded DNA binding"/>
    <property type="evidence" value="ECO:0007669"/>
    <property type="project" value="InterPro"/>
</dbReference>
<dbReference type="InterPro" id="IPR000424">
    <property type="entry name" value="Primosome_PriB/ssb"/>
</dbReference>
<evidence type="ECO:0000256" key="4">
    <source>
        <dbReference type="SAM" id="MobiDB-lite"/>
    </source>
</evidence>
<protein>
    <recommendedName>
        <fullName evidence="3">Single-stranded DNA-binding protein</fullName>
    </recommendedName>
</protein>